<dbReference type="InterPro" id="IPR011576">
    <property type="entry name" value="Pyridox_Oxase_N"/>
</dbReference>
<feature type="domain" description="Pyridoxamine 5'-phosphate oxidase N-terminal" evidence="1">
    <location>
        <begin position="46"/>
        <end position="139"/>
    </location>
</feature>
<gene>
    <name evidence="2" type="ORF">Mal52_40650</name>
</gene>
<reference evidence="2 3" key="1">
    <citation type="submission" date="2019-02" db="EMBL/GenBank/DDBJ databases">
        <title>Deep-cultivation of Planctomycetes and their phenomic and genomic characterization uncovers novel biology.</title>
        <authorList>
            <person name="Wiegand S."/>
            <person name="Jogler M."/>
            <person name="Boedeker C."/>
            <person name="Pinto D."/>
            <person name="Vollmers J."/>
            <person name="Rivas-Marin E."/>
            <person name="Kohn T."/>
            <person name="Peeters S.H."/>
            <person name="Heuer A."/>
            <person name="Rast P."/>
            <person name="Oberbeckmann S."/>
            <person name="Bunk B."/>
            <person name="Jeske O."/>
            <person name="Meyerdierks A."/>
            <person name="Storesund J.E."/>
            <person name="Kallscheuer N."/>
            <person name="Luecker S."/>
            <person name="Lage O.M."/>
            <person name="Pohl T."/>
            <person name="Merkel B.J."/>
            <person name="Hornburger P."/>
            <person name="Mueller R.-W."/>
            <person name="Bruemmer F."/>
            <person name="Labrenz M."/>
            <person name="Spormann A.M."/>
            <person name="Op den Camp H."/>
            <person name="Overmann J."/>
            <person name="Amann R."/>
            <person name="Jetten M.S.M."/>
            <person name="Mascher T."/>
            <person name="Medema M.H."/>
            <person name="Devos D.P."/>
            <person name="Kaster A.-K."/>
            <person name="Ovreas L."/>
            <person name="Rohde M."/>
            <person name="Galperin M.Y."/>
            <person name="Jogler C."/>
        </authorList>
    </citation>
    <scope>NUCLEOTIDE SEQUENCE [LARGE SCALE GENOMIC DNA]</scope>
    <source>
        <strain evidence="2 3">Mal52</strain>
    </source>
</reference>
<proteinExistence type="predicted"/>
<dbReference type="EMBL" id="CP036276">
    <property type="protein sequence ID" value="QDU45571.1"/>
    <property type="molecule type" value="Genomic_DNA"/>
</dbReference>
<dbReference type="Proteomes" id="UP000319383">
    <property type="component" value="Chromosome"/>
</dbReference>
<sequence>MPRKYTELTFTESVKQAQSRYGARSQAARMEEMDVVDDRLSEREAVFIHQRDGFYMATVGDDGWPYMQFRGGPRGFLKVLDDRTLAFADFRGNRQYISTGNLAHDDRVSLFFMDYANRRRLKIMARANVLDAEEHPELLQQVEDPTYRARIERVVVYTIEAFDWNCPQHITPRYALGELAMLEQTAMA</sequence>
<dbReference type="SUPFAM" id="SSF50475">
    <property type="entry name" value="FMN-binding split barrel"/>
    <property type="match status" value="1"/>
</dbReference>
<keyword evidence="3" id="KW-1185">Reference proteome</keyword>
<dbReference type="Gene3D" id="2.30.110.10">
    <property type="entry name" value="Electron Transport, Fmn-binding Protein, Chain A"/>
    <property type="match status" value="1"/>
</dbReference>
<dbReference type="Pfam" id="PF01243">
    <property type="entry name" value="PNPOx_N"/>
    <property type="match status" value="1"/>
</dbReference>
<name>A0A517ZSU9_9PLAN</name>
<evidence type="ECO:0000313" key="3">
    <source>
        <dbReference type="Proteomes" id="UP000319383"/>
    </source>
</evidence>
<dbReference type="RefSeq" id="WP_145378056.1">
    <property type="nucleotide sequence ID" value="NZ_CP036276.1"/>
</dbReference>
<dbReference type="AlphaFoldDB" id="A0A517ZSU9"/>
<dbReference type="PANTHER" id="PTHR42815:SF2">
    <property type="entry name" value="FAD-BINDING, PUTATIVE (AFU_ORTHOLOGUE AFUA_6G07600)-RELATED"/>
    <property type="match status" value="1"/>
</dbReference>
<dbReference type="InterPro" id="IPR012349">
    <property type="entry name" value="Split_barrel_FMN-bd"/>
</dbReference>
<evidence type="ECO:0000259" key="1">
    <source>
        <dbReference type="Pfam" id="PF01243"/>
    </source>
</evidence>
<organism evidence="2 3">
    <name type="scientific">Symmachiella dynata</name>
    <dbReference type="NCBI Taxonomy" id="2527995"/>
    <lineage>
        <taxon>Bacteria</taxon>
        <taxon>Pseudomonadati</taxon>
        <taxon>Planctomycetota</taxon>
        <taxon>Planctomycetia</taxon>
        <taxon>Planctomycetales</taxon>
        <taxon>Planctomycetaceae</taxon>
        <taxon>Symmachiella</taxon>
    </lineage>
</organism>
<evidence type="ECO:0000313" key="2">
    <source>
        <dbReference type="EMBL" id="QDU45571.1"/>
    </source>
</evidence>
<dbReference type="KEGG" id="sdyn:Mal52_40650"/>
<protein>
    <submittedName>
        <fullName evidence="2">Pyridoxamine 5'-phosphate oxidase</fullName>
    </submittedName>
</protein>
<dbReference type="PANTHER" id="PTHR42815">
    <property type="entry name" value="FAD-BINDING, PUTATIVE (AFU_ORTHOLOGUE AFUA_6G07600)-RELATED"/>
    <property type="match status" value="1"/>
</dbReference>
<accession>A0A517ZSU9</accession>